<feature type="compositionally biased region" description="Basic and acidic residues" evidence="1">
    <location>
        <begin position="244"/>
        <end position="264"/>
    </location>
</feature>
<gene>
    <name evidence="3" type="ORF">SAMN02745116_01396</name>
</gene>
<accession>A0A1T4NDM0</accession>
<keyword evidence="2" id="KW-0812">Transmembrane</keyword>
<dbReference type="Proteomes" id="UP000190328">
    <property type="component" value="Unassembled WGS sequence"/>
</dbReference>
<organism evidence="3 4">
    <name type="scientific">Pilibacter termitis</name>
    <dbReference type="NCBI Taxonomy" id="263852"/>
    <lineage>
        <taxon>Bacteria</taxon>
        <taxon>Bacillati</taxon>
        <taxon>Bacillota</taxon>
        <taxon>Bacilli</taxon>
        <taxon>Lactobacillales</taxon>
        <taxon>Enterococcaceae</taxon>
        <taxon>Pilibacter</taxon>
    </lineage>
</organism>
<evidence type="ECO:0000313" key="4">
    <source>
        <dbReference type="Proteomes" id="UP000190328"/>
    </source>
</evidence>
<feature type="compositionally biased region" description="Polar residues" evidence="1">
    <location>
        <begin position="282"/>
        <end position="302"/>
    </location>
</feature>
<feature type="transmembrane region" description="Helical" evidence="2">
    <location>
        <begin position="12"/>
        <end position="31"/>
    </location>
</feature>
<proteinExistence type="predicted"/>
<dbReference type="AlphaFoldDB" id="A0A1T4NDM0"/>
<feature type="region of interest" description="Disordered" evidence="1">
    <location>
        <begin position="244"/>
        <end position="338"/>
    </location>
</feature>
<evidence type="ECO:0000313" key="3">
    <source>
        <dbReference type="EMBL" id="SJZ77441.1"/>
    </source>
</evidence>
<feature type="compositionally biased region" description="Low complexity" evidence="1">
    <location>
        <begin position="303"/>
        <end position="326"/>
    </location>
</feature>
<sequence length="389" mass="43101">MNTKEFIQTTKGKIAIGGVVAILAIGGGVFFKVQADYAQEEKVKTTIAQTTKNTQNLLAKAKELFDEKQEFLRKDLKADEIKAIQKELTSSEKTVKDFNSKKYEKAVNEFTTADKEVSKRIKKAETMLDTQTKLNALFTKPVLNGNEVTKEIIIKKDVKTEDIQALEKQKEKTPFSDKVAEIVKNARIQFTDIENAKKALVESEKDKGNETKANNAQNAINKIKNQEVKKELQTKLDPIKKAIKEKKKAEEEKRKAEEKAKAEEQGSEVASNEEIALAKANETGQPVYNEQTGGYVQPTTPQSNGGNSSNSSSSGSTNKPQTQQPSTPQPQQPKPQAQFMGWVKNNGVVVASATFGTWGEAETWARDKFVAMTDNDWDSATNFGVTQLS</sequence>
<keyword evidence="4" id="KW-1185">Reference proteome</keyword>
<evidence type="ECO:0000256" key="1">
    <source>
        <dbReference type="SAM" id="MobiDB-lite"/>
    </source>
</evidence>
<protein>
    <submittedName>
        <fullName evidence="3">Uncharacterized protein</fullName>
    </submittedName>
</protein>
<dbReference type="EMBL" id="FUXI01000014">
    <property type="protein sequence ID" value="SJZ77441.1"/>
    <property type="molecule type" value="Genomic_DNA"/>
</dbReference>
<keyword evidence="2" id="KW-1133">Transmembrane helix</keyword>
<reference evidence="3 4" key="1">
    <citation type="submission" date="2017-02" db="EMBL/GenBank/DDBJ databases">
        <authorList>
            <person name="Peterson S.W."/>
        </authorList>
    </citation>
    <scope>NUCLEOTIDE SEQUENCE [LARGE SCALE GENOMIC DNA]</scope>
    <source>
        <strain evidence="3 4">ATCC BAA-1030</strain>
    </source>
</reference>
<dbReference type="RefSeq" id="WP_078807329.1">
    <property type="nucleotide sequence ID" value="NZ_FUXI01000014.1"/>
</dbReference>
<name>A0A1T4NDM0_9ENTE</name>
<keyword evidence="2" id="KW-0472">Membrane</keyword>
<dbReference type="STRING" id="263852.SAMN02745116_01396"/>
<evidence type="ECO:0000256" key="2">
    <source>
        <dbReference type="SAM" id="Phobius"/>
    </source>
</evidence>